<comment type="caution">
    <text evidence="1">The sequence shown here is derived from an EMBL/GenBank/DDBJ whole genome shotgun (WGS) entry which is preliminary data.</text>
</comment>
<sequence>MATDCIILVGPSQDTRLREAGAEVVCCLTRGAPKGPNLPRVRLNHQDALFPGHGLATHSQTPAELTAERLAGEAVRRSWYRGILLALETVAFRRTHAPRRSASAVSGESQTLPASGPRRQLPDAATPPSRSTRTTLSADDAVGTDLSAAPSHLRPKPRSGGAESLLPRMPRAAAQAIRPFGPALPAVSPDSLVHSLENKLRGATRTIYSEYSLAAIAVCAN</sequence>
<protein>
    <submittedName>
        <fullName evidence="1">Uncharacterized protein</fullName>
    </submittedName>
</protein>
<dbReference type="Proteomes" id="UP000805193">
    <property type="component" value="Unassembled WGS sequence"/>
</dbReference>
<proteinExistence type="predicted"/>
<name>A0AC60PN16_IXOPE</name>
<feature type="non-terminal residue" evidence="1">
    <location>
        <position position="221"/>
    </location>
</feature>
<dbReference type="EMBL" id="JABSTQ010010243">
    <property type="protein sequence ID" value="KAG0422360.1"/>
    <property type="molecule type" value="Genomic_DNA"/>
</dbReference>
<organism evidence="1 2">
    <name type="scientific">Ixodes persulcatus</name>
    <name type="common">Taiga tick</name>
    <dbReference type="NCBI Taxonomy" id="34615"/>
    <lineage>
        <taxon>Eukaryota</taxon>
        <taxon>Metazoa</taxon>
        <taxon>Ecdysozoa</taxon>
        <taxon>Arthropoda</taxon>
        <taxon>Chelicerata</taxon>
        <taxon>Arachnida</taxon>
        <taxon>Acari</taxon>
        <taxon>Parasitiformes</taxon>
        <taxon>Ixodida</taxon>
        <taxon>Ixodoidea</taxon>
        <taxon>Ixodidae</taxon>
        <taxon>Ixodinae</taxon>
        <taxon>Ixodes</taxon>
    </lineage>
</organism>
<accession>A0AC60PN16</accession>
<gene>
    <name evidence="1" type="ORF">HPB47_001804</name>
</gene>
<reference evidence="1 2" key="1">
    <citation type="journal article" date="2020" name="Cell">
        <title>Large-Scale Comparative Analyses of Tick Genomes Elucidate Their Genetic Diversity and Vector Capacities.</title>
        <authorList>
            <consortium name="Tick Genome and Microbiome Consortium (TIGMIC)"/>
            <person name="Jia N."/>
            <person name="Wang J."/>
            <person name="Shi W."/>
            <person name="Du L."/>
            <person name="Sun Y."/>
            <person name="Zhan W."/>
            <person name="Jiang J.F."/>
            <person name="Wang Q."/>
            <person name="Zhang B."/>
            <person name="Ji P."/>
            <person name="Bell-Sakyi L."/>
            <person name="Cui X.M."/>
            <person name="Yuan T.T."/>
            <person name="Jiang B.G."/>
            <person name="Yang W.F."/>
            <person name="Lam T.T."/>
            <person name="Chang Q.C."/>
            <person name="Ding S.J."/>
            <person name="Wang X.J."/>
            <person name="Zhu J.G."/>
            <person name="Ruan X.D."/>
            <person name="Zhao L."/>
            <person name="Wei J.T."/>
            <person name="Ye R.Z."/>
            <person name="Que T.C."/>
            <person name="Du C.H."/>
            <person name="Zhou Y.H."/>
            <person name="Cheng J.X."/>
            <person name="Dai P.F."/>
            <person name="Guo W.B."/>
            <person name="Han X.H."/>
            <person name="Huang E.J."/>
            <person name="Li L.F."/>
            <person name="Wei W."/>
            <person name="Gao Y.C."/>
            <person name="Liu J.Z."/>
            <person name="Shao H.Z."/>
            <person name="Wang X."/>
            <person name="Wang C.C."/>
            <person name="Yang T.C."/>
            <person name="Huo Q.B."/>
            <person name="Li W."/>
            <person name="Chen H.Y."/>
            <person name="Chen S.E."/>
            <person name="Zhou L.G."/>
            <person name="Ni X.B."/>
            <person name="Tian J.H."/>
            <person name="Sheng Y."/>
            <person name="Liu T."/>
            <person name="Pan Y.S."/>
            <person name="Xia L.Y."/>
            <person name="Li J."/>
            <person name="Zhao F."/>
            <person name="Cao W.C."/>
        </authorList>
    </citation>
    <scope>NUCLEOTIDE SEQUENCE [LARGE SCALE GENOMIC DNA]</scope>
    <source>
        <strain evidence="1">Iper-2018</strain>
    </source>
</reference>
<keyword evidence="2" id="KW-1185">Reference proteome</keyword>
<evidence type="ECO:0000313" key="1">
    <source>
        <dbReference type="EMBL" id="KAG0422360.1"/>
    </source>
</evidence>
<evidence type="ECO:0000313" key="2">
    <source>
        <dbReference type="Proteomes" id="UP000805193"/>
    </source>
</evidence>